<evidence type="ECO:0000256" key="4">
    <source>
        <dbReference type="RuleBase" id="RU004328"/>
    </source>
</evidence>
<evidence type="ECO:0000256" key="5">
    <source>
        <dbReference type="SAM" id="Phobius"/>
    </source>
</evidence>
<dbReference type="PANTHER" id="PTHR11240">
    <property type="entry name" value="RIBONUCLEASE T2"/>
    <property type="match status" value="1"/>
</dbReference>
<comment type="caution">
    <text evidence="6">The sequence shown here is derived from an EMBL/GenBank/DDBJ whole genome shotgun (WGS) entry which is preliminary data.</text>
</comment>
<reference evidence="6 7" key="1">
    <citation type="submission" date="2020-08" db="EMBL/GenBank/DDBJ databases">
        <title>Aphidius gifuensis genome sequencing and assembly.</title>
        <authorList>
            <person name="Du Z."/>
        </authorList>
    </citation>
    <scope>NUCLEOTIDE SEQUENCE [LARGE SCALE GENOMIC DNA]</scope>
    <source>
        <strain evidence="6">YNYX2018</strain>
        <tissue evidence="6">Adults</tissue>
    </source>
</reference>
<feature type="active site" evidence="3">
    <location>
        <position position="129"/>
    </location>
</feature>
<dbReference type="InterPro" id="IPR033697">
    <property type="entry name" value="Ribonuclease_T2_eukaryotic"/>
</dbReference>
<evidence type="ECO:0000313" key="7">
    <source>
        <dbReference type="Proteomes" id="UP000639338"/>
    </source>
</evidence>
<dbReference type="CDD" id="cd01061">
    <property type="entry name" value="RNase_T2_euk"/>
    <property type="match status" value="1"/>
</dbReference>
<dbReference type="GO" id="GO:0033897">
    <property type="term" value="F:ribonuclease T2 activity"/>
    <property type="evidence" value="ECO:0007669"/>
    <property type="project" value="InterPro"/>
</dbReference>
<sequence length="256" mass="29318">MEIHKLYVISILCGIFFVAVSKGFQIREKGTFIESVTDFDVLIFTQHWPQTVCYTWKEKSSSNTCLLPTDEEWTIHGVWPTEYHKIGPQYCNKSLPFDAKALATIEDTLKIKWIDVENGTAHYSFWKHEWLKHGTCAAVLPELNTEIKYFEKGLELLDKYDMKNILGQVNILPGNSYTVQEILKGVANVLGKNCQVECVSNKKEKQSYLFEIRICFDKSLELVDCDGIAGFPTNCPSTRKIIYPGVVPNDFFVIQI</sequence>
<evidence type="ECO:0000313" key="6">
    <source>
        <dbReference type="EMBL" id="KAF7992863.1"/>
    </source>
</evidence>
<dbReference type="AlphaFoldDB" id="A0A834XSX1"/>
<dbReference type="OrthoDB" id="435754at2759"/>
<dbReference type="InterPro" id="IPR001568">
    <property type="entry name" value="RNase_T2-like"/>
</dbReference>
<dbReference type="InterPro" id="IPR033130">
    <property type="entry name" value="RNase_T2_His_AS_2"/>
</dbReference>
<keyword evidence="2" id="KW-1015">Disulfide bond</keyword>
<dbReference type="GO" id="GO:0005576">
    <property type="term" value="C:extracellular region"/>
    <property type="evidence" value="ECO:0007669"/>
    <property type="project" value="TreeGrafter"/>
</dbReference>
<dbReference type="Proteomes" id="UP000639338">
    <property type="component" value="Unassembled WGS sequence"/>
</dbReference>
<accession>A0A834XSX1</accession>
<dbReference type="InterPro" id="IPR036430">
    <property type="entry name" value="RNase_T2-like_sf"/>
</dbReference>
<evidence type="ECO:0000256" key="3">
    <source>
        <dbReference type="PIRSR" id="PIRSR633697-1"/>
    </source>
</evidence>
<keyword evidence="5" id="KW-0472">Membrane</keyword>
<dbReference type="Gene3D" id="3.90.730.10">
    <property type="entry name" value="Ribonuclease T2-like"/>
    <property type="match status" value="1"/>
</dbReference>
<organism evidence="6 7">
    <name type="scientific">Aphidius gifuensis</name>
    <name type="common">Parasitoid wasp</name>
    <dbReference type="NCBI Taxonomy" id="684658"/>
    <lineage>
        <taxon>Eukaryota</taxon>
        <taxon>Metazoa</taxon>
        <taxon>Ecdysozoa</taxon>
        <taxon>Arthropoda</taxon>
        <taxon>Hexapoda</taxon>
        <taxon>Insecta</taxon>
        <taxon>Pterygota</taxon>
        <taxon>Neoptera</taxon>
        <taxon>Endopterygota</taxon>
        <taxon>Hymenoptera</taxon>
        <taxon>Apocrita</taxon>
        <taxon>Ichneumonoidea</taxon>
        <taxon>Braconidae</taxon>
        <taxon>Aphidiinae</taxon>
        <taxon>Aphidius</taxon>
    </lineage>
</organism>
<dbReference type="EMBL" id="JACMRX010000003">
    <property type="protein sequence ID" value="KAF7992863.1"/>
    <property type="molecule type" value="Genomic_DNA"/>
</dbReference>
<keyword evidence="5" id="KW-0812">Transmembrane</keyword>
<dbReference type="Pfam" id="PF00445">
    <property type="entry name" value="Ribonuclease_T2"/>
    <property type="match status" value="1"/>
</dbReference>
<evidence type="ECO:0000256" key="1">
    <source>
        <dbReference type="ARBA" id="ARBA00007469"/>
    </source>
</evidence>
<dbReference type="PROSITE" id="PS00531">
    <property type="entry name" value="RNASE_T2_2"/>
    <property type="match status" value="1"/>
</dbReference>
<feature type="active site" evidence="3">
    <location>
        <position position="133"/>
    </location>
</feature>
<dbReference type="GO" id="GO:0003723">
    <property type="term" value="F:RNA binding"/>
    <property type="evidence" value="ECO:0007669"/>
    <property type="project" value="InterPro"/>
</dbReference>
<keyword evidence="5" id="KW-1133">Transmembrane helix</keyword>
<feature type="transmembrane region" description="Helical" evidence="5">
    <location>
        <begin position="6"/>
        <end position="24"/>
    </location>
</feature>
<protein>
    <submittedName>
        <fullName evidence="6">Uncharacterized protein</fullName>
    </submittedName>
</protein>
<feature type="active site" evidence="3">
    <location>
        <position position="76"/>
    </location>
</feature>
<keyword evidence="7" id="KW-1185">Reference proteome</keyword>
<comment type="similarity">
    <text evidence="1 4">Belongs to the RNase T2 family.</text>
</comment>
<name>A0A834XSX1_APHGI</name>
<dbReference type="SUPFAM" id="SSF55895">
    <property type="entry name" value="Ribonuclease Rh-like"/>
    <property type="match status" value="1"/>
</dbReference>
<dbReference type="PANTHER" id="PTHR11240:SF22">
    <property type="entry name" value="RIBONUCLEASE T2"/>
    <property type="match status" value="1"/>
</dbReference>
<evidence type="ECO:0000256" key="2">
    <source>
        <dbReference type="ARBA" id="ARBA00023157"/>
    </source>
</evidence>
<gene>
    <name evidence="6" type="ORF">HCN44_005207</name>
</gene>
<proteinExistence type="inferred from homology"/>
<dbReference type="GO" id="GO:0006401">
    <property type="term" value="P:RNA catabolic process"/>
    <property type="evidence" value="ECO:0007669"/>
    <property type="project" value="TreeGrafter"/>
</dbReference>